<reference evidence="13" key="1">
    <citation type="journal article" date="2020" name="Stud. Mycol.">
        <title>101 Dothideomycetes genomes: a test case for predicting lifestyles and emergence of pathogens.</title>
        <authorList>
            <person name="Haridas S."/>
            <person name="Albert R."/>
            <person name="Binder M."/>
            <person name="Bloem J."/>
            <person name="Labutti K."/>
            <person name="Salamov A."/>
            <person name="Andreopoulos B."/>
            <person name="Baker S."/>
            <person name="Barry K."/>
            <person name="Bills G."/>
            <person name="Bluhm B."/>
            <person name="Cannon C."/>
            <person name="Castanera R."/>
            <person name="Culley D."/>
            <person name="Daum C."/>
            <person name="Ezra D."/>
            <person name="Gonzalez J."/>
            <person name="Henrissat B."/>
            <person name="Kuo A."/>
            <person name="Liang C."/>
            <person name="Lipzen A."/>
            <person name="Lutzoni F."/>
            <person name="Magnuson J."/>
            <person name="Mondo S."/>
            <person name="Nolan M."/>
            <person name="Ohm R."/>
            <person name="Pangilinan J."/>
            <person name="Park H.-J."/>
            <person name="Ramirez L."/>
            <person name="Alfaro M."/>
            <person name="Sun H."/>
            <person name="Tritt A."/>
            <person name="Yoshinaga Y."/>
            <person name="Zwiers L.-H."/>
            <person name="Turgeon B."/>
            <person name="Goodwin S."/>
            <person name="Spatafora J."/>
            <person name="Crous P."/>
            <person name="Grigoriev I."/>
        </authorList>
    </citation>
    <scope>NUCLEOTIDE SEQUENCE</scope>
    <source>
        <strain evidence="13">HMLAC05119</strain>
    </source>
</reference>
<keyword evidence="7 10" id="KW-0496">Mitochondrion</keyword>
<proteinExistence type="inferred from homology"/>
<feature type="transmembrane region" description="Helical" evidence="10">
    <location>
        <begin position="351"/>
        <end position="371"/>
    </location>
</feature>
<comment type="subcellular location">
    <subcellularLocation>
        <location evidence="10">Mitochondrion inner membrane</location>
        <topology evidence="10">Multi-pass membrane protein</topology>
    </subcellularLocation>
</comment>
<feature type="region of interest" description="Disordered" evidence="12">
    <location>
        <begin position="55"/>
        <end position="129"/>
    </location>
</feature>
<evidence type="ECO:0000256" key="10">
    <source>
        <dbReference type="RuleBase" id="RU364128"/>
    </source>
</evidence>
<keyword evidence="14" id="KW-1185">Reference proteome</keyword>
<comment type="subunit">
    <text evidence="10">Homooligomer.</text>
</comment>
<evidence type="ECO:0000256" key="5">
    <source>
        <dbReference type="ARBA" id="ARBA00022989"/>
    </source>
</evidence>
<keyword evidence="4 10" id="KW-0809">Transit peptide</keyword>
<evidence type="ECO:0000256" key="4">
    <source>
        <dbReference type="ARBA" id="ARBA00022946"/>
    </source>
</evidence>
<feature type="compositionally biased region" description="Basic and acidic residues" evidence="12">
    <location>
        <begin position="183"/>
        <end position="195"/>
    </location>
</feature>
<keyword evidence="2 10" id="KW-0812">Transmembrane</keyword>
<evidence type="ECO:0000313" key="14">
    <source>
        <dbReference type="Proteomes" id="UP000800096"/>
    </source>
</evidence>
<feature type="compositionally biased region" description="Low complexity" evidence="12">
    <location>
        <begin position="151"/>
        <end position="168"/>
    </location>
</feature>
<keyword evidence="8 10" id="KW-0472">Membrane</keyword>
<evidence type="ECO:0000256" key="3">
    <source>
        <dbReference type="ARBA" id="ARBA00022792"/>
    </source>
</evidence>
<evidence type="ECO:0000256" key="6">
    <source>
        <dbReference type="ARBA" id="ARBA00023054"/>
    </source>
</evidence>
<dbReference type="OrthoDB" id="5595506at2759"/>
<gene>
    <name evidence="13" type="ORF">BDU57DRAFT_513073</name>
</gene>
<feature type="coiled-coil region" evidence="11">
    <location>
        <begin position="306"/>
        <end position="333"/>
    </location>
</feature>
<dbReference type="InterPro" id="IPR008839">
    <property type="entry name" value="MDM33_fungi"/>
</dbReference>
<evidence type="ECO:0000256" key="12">
    <source>
        <dbReference type="SAM" id="MobiDB-lite"/>
    </source>
</evidence>
<keyword evidence="5 10" id="KW-1133">Transmembrane helix</keyword>
<evidence type="ECO:0000256" key="2">
    <source>
        <dbReference type="ARBA" id="ARBA00022692"/>
    </source>
</evidence>
<comment type="similarity">
    <text evidence="1 10">Belongs to the SHE9 family.</text>
</comment>
<dbReference type="PANTHER" id="PTHR31961">
    <property type="entry name" value="SENSITIVE TO HIGH EXPRESSION PROTEIN 9, MITOCHONDRIAL"/>
    <property type="match status" value="1"/>
</dbReference>
<organism evidence="13 14">
    <name type="scientific">Ampelomyces quisqualis</name>
    <name type="common">Powdery mildew agent</name>
    <dbReference type="NCBI Taxonomy" id="50730"/>
    <lineage>
        <taxon>Eukaryota</taxon>
        <taxon>Fungi</taxon>
        <taxon>Dikarya</taxon>
        <taxon>Ascomycota</taxon>
        <taxon>Pezizomycotina</taxon>
        <taxon>Dothideomycetes</taxon>
        <taxon>Pleosporomycetidae</taxon>
        <taxon>Pleosporales</taxon>
        <taxon>Pleosporineae</taxon>
        <taxon>Phaeosphaeriaceae</taxon>
        <taxon>Ampelomyces</taxon>
    </lineage>
</organism>
<keyword evidence="6 11" id="KW-0175">Coiled coil</keyword>
<accession>A0A6A5QYY1</accession>
<evidence type="ECO:0000256" key="7">
    <source>
        <dbReference type="ARBA" id="ARBA00023128"/>
    </source>
</evidence>
<feature type="region of interest" description="Disordered" evidence="12">
    <location>
        <begin position="482"/>
        <end position="503"/>
    </location>
</feature>
<evidence type="ECO:0000256" key="8">
    <source>
        <dbReference type="ARBA" id="ARBA00023136"/>
    </source>
</evidence>
<evidence type="ECO:0000256" key="9">
    <source>
        <dbReference type="ARBA" id="ARBA00024807"/>
    </source>
</evidence>
<sequence length="560" mass="61674">MRPLLQHASRSFTARRVSAAPPPRLSFQVLNCMRLSICLQCQYRTATLSQRNGGRIVRTSSIPPSGRARRSISSSVRWRDETRPSNSAKPIHMAPPTTDTKPTHAGRVEDTAPESVSSPEGQERLQDAPDALVEKDIIEESGRELPGAVTQQQQQPPEAQNQPQADPASRSRKDDVADNITRVPDEHLPSHRERQRWSLSKRFSEAMDELLPKLAVVTQKVNTYTGTDYSGVEALRREIKEQENLVKARRAAIDIAKHSLDTAHAQQASAQKEVVALLERKHSWSAGDLERYMSLIRSEHINDQAIRLAKESVINAEAALEEARTQLEKRERAQYHEEQIWSDTIRRNSTWVTFGLMGVNIFLLLLSLAILEPWRRRRMVREIKGALEAQQVAANVATASLAPAMPTSTPQHDIATIEEELDRVNDAAEEDVQSAAPALSPVAEDPPFPERTGFVATDASLEQTEVLASVIDPALGVAAPGVVPQTSSDIESPPHTSTDRTEAASAKLQTWQSKFNAVAQDVISDRVISMRRIDYTTAILQGAAAGAVITAALIGMFGPS</sequence>
<evidence type="ECO:0000256" key="1">
    <source>
        <dbReference type="ARBA" id="ARBA00007472"/>
    </source>
</evidence>
<dbReference type="Pfam" id="PF05546">
    <property type="entry name" value="She9_MDM33"/>
    <property type="match status" value="1"/>
</dbReference>
<dbReference type="AlphaFoldDB" id="A0A6A5QYY1"/>
<name>A0A6A5QYY1_AMPQU</name>
<protein>
    <recommendedName>
        <fullName evidence="10">Sensitive to high expression protein 9, mitochondrial</fullName>
    </recommendedName>
</protein>
<keyword evidence="3 10" id="KW-0999">Mitochondrion inner membrane</keyword>
<dbReference type="GO" id="GO:0005743">
    <property type="term" value="C:mitochondrial inner membrane"/>
    <property type="evidence" value="ECO:0007669"/>
    <property type="project" value="UniProtKB-SubCell"/>
</dbReference>
<dbReference type="GO" id="GO:0007007">
    <property type="term" value="P:inner mitochondrial membrane organization"/>
    <property type="evidence" value="ECO:0007669"/>
    <property type="project" value="TreeGrafter"/>
</dbReference>
<feature type="region of interest" description="Disordered" evidence="12">
    <location>
        <begin position="146"/>
        <end position="195"/>
    </location>
</feature>
<evidence type="ECO:0000313" key="13">
    <source>
        <dbReference type="EMBL" id="KAF1919786.1"/>
    </source>
</evidence>
<feature type="compositionally biased region" description="Polar residues" evidence="12">
    <location>
        <begin position="484"/>
        <end position="496"/>
    </location>
</feature>
<dbReference type="EMBL" id="ML979133">
    <property type="protein sequence ID" value="KAF1919786.1"/>
    <property type="molecule type" value="Genomic_DNA"/>
</dbReference>
<feature type="transmembrane region" description="Helical" evidence="10">
    <location>
        <begin position="538"/>
        <end position="558"/>
    </location>
</feature>
<comment type="function">
    <text evidence="9">Required for the maintenance of the structure of the mitochondrial inner membrane. Involved in mitochondrial morphology. Causes growth arrest when highly overexpressed.</text>
</comment>
<dbReference type="PANTHER" id="PTHR31961:SF3">
    <property type="entry name" value="SENSITIVE TO HIGH EXPRESSION PROTEIN 9, MITOCHONDRIAL"/>
    <property type="match status" value="1"/>
</dbReference>
<dbReference type="Proteomes" id="UP000800096">
    <property type="component" value="Unassembled WGS sequence"/>
</dbReference>
<evidence type="ECO:0000256" key="11">
    <source>
        <dbReference type="SAM" id="Coils"/>
    </source>
</evidence>